<dbReference type="SUPFAM" id="SSF82171">
    <property type="entry name" value="DPP6 N-terminal domain-like"/>
    <property type="match status" value="1"/>
</dbReference>
<evidence type="ECO:0000313" key="7">
    <source>
        <dbReference type="Proteomes" id="UP000822331"/>
    </source>
</evidence>
<name>A0AAE7R8T2_9HYPH</name>
<dbReference type="Gene3D" id="3.40.50.1820">
    <property type="entry name" value="alpha/beta hydrolase"/>
    <property type="match status" value="1"/>
</dbReference>
<dbReference type="KEGG" id="arui:G6M88_18925"/>
<evidence type="ECO:0000259" key="3">
    <source>
        <dbReference type="Pfam" id="PF00326"/>
    </source>
</evidence>
<keyword evidence="7" id="KW-1185">Reference proteome</keyword>
<sequence>MKLDTMAKSFDASAIAPFIEIRSAKSPALSPDGEWLAYLCDSSGFNQIWIRPLAGGEARQLTDMPEPVGAFSFNPKGPEILFTIDCGGDERHQLWLLPDMASAAVALTNSPSVVHLWGAWSPDGQHLAYASNARSPHDMDIHVMAMATREISTIHLGKGMREVLSFFPDGQSLLVRESLRSGNDQDIFRLAIDSGELTPVLPHDGKARYLAARLFKDGSGGVVICDQGSDFMAIVGFANEGSSVTPVVVVPNRNIEAFALSPDQQRIAFVVNDEGWSHIGLCNRDGSDVRMIEEQPNGVISSVAFTPDGQSLVFPLEGVATPPSTWKLDLGDGIFEMLVGFDPNASDEALILEPVVERFKSFDGLMVPAFIYQPASPPPSDGYPVLFIVHGGPEMQWKPDFRSDVQFLLSQGVMVVAPNVRGSTGYGRSFHQLDDREKRMDSVADLRAIRLAIGARADVDESRIGVFGRSYGGFVVLSTLTEDPDLWCLGVDFYGVGNFLTHLLATAPWGRQQRAAEYGEPSVMREMLERFSPINRIARVKAPLLIVHANRDPRVPLGQSEDVYSCLSGLGHDCEYLRIDHEGHGFARRENRLKVFSTFARFLEHHL</sequence>
<dbReference type="InterPro" id="IPR001375">
    <property type="entry name" value="Peptidase_S9_cat"/>
</dbReference>
<gene>
    <name evidence="4" type="ORF">G6L72_12260</name>
    <name evidence="5" type="ORF">G6M88_18925</name>
</gene>
<dbReference type="AlphaFoldDB" id="A0AAE7R8T2"/>
<dbReference type="EMBL" id="JAAMCP010000006">
    <property type="protein sequence ID" value="NTF37479.1"/>
    <property type="molecule type" value="Genomic_DNA"/>
</dbReference>
<organism evidence="5 6">
    <name type="scientific">Agrobacterium rubi</name>
    <dbReference type="NCBI Taxonomy" id="28099"/>
    <lineage>
        <taxon>Bacteria</taxon>
        <taxon>Pseudomonadati</taxon>
        <taxon>Pseudomonadota</taxon>
        <taxon>Alphaproteobacteria</taxon>
        <taxon>Hyphomicrobiales</taxon>
        <taxon>Rhizobiaceae</taxon>
        <taxon>Rhizobium/Agrobacterium group</taxon>
        <taxon>Agrobacterium</taxon>
    </lineage>
</organism>
<dbReference type="Pfam" id="PF07676">
    <property type="entry name" value="PD40"/>
    <property type="match status" value="2"/>
</dbReference>
<feature type="domain" description="Peptidase S9 prolyl oligopeptidase catalytic" evidence="3">
    <location>
        <begin position="400"/>
        <end position="607"/>
    </location>
</feature>
<accession>A0AAE7R8T2</accession>
<dbReference type="RefSeq" id="WP_065698749.1">
    <property type="nucleotide sequence ID" value="NZ_CP049207.1"/>
</dbReference>
<dbReference type="PANTHER" id="PTHR42776">
    <property type="entry name" value="SERINE PEPTIDASE S9 FAMILY MEMBER"/>
    <property type="match status" value="1"/>
</dbReference>
<dbReference type="InterPro" id="IPR011042">
    <property type="entry name" value="6-blade_b-propeller_TolB-like"/>
</dbReference>
<proteinExistence type="predicted"/>
<dbReference type="InterPro" id="IPR011659">
    <property type="entry name" value="WD40"/>
</dbReference>
<keyword evidence="2" id="KW-0645">Protease</keyword>
<reference evidence="4 7" key="1">
    <citation type="journal article" date="2020" name="Science">
        <title>Unexpected conservation and global transmission of agrobacterial virulence plasmids.</title>
        <authorList>
            <person name="Weisberg A.J."/>
            <person name="Davis E.W. 2nd"/>
            <person name="Tabima J."/>
            <person name="Belcher M.S."/>
            <person name="Miller M."/>
            <person name="Kuo C.H."/>
            <person name="Loper J.E."/>
            <person name="Grunwald N.J."/>
            <person name="Putnam M.L."/>
            <person name="Chang J.H."/>
        </authorList>
    </citation>
    <scope>NUCLEOTIDE SEQUENCE [LARGE SCALE GENOMIC DNA]</scope>
    <source>
        <strain evidence="4 7">A19/93</strain>
    </source>
</reference>
<evidence type="ECO:0000313" key="6">
    <source>
        <dbReference type="Proteomes" id="UP000663912"/>
    </source>
</evidence>
<dbReference type="SUPFAM" id="SSF53474">
    <property type="entry name" value="alpha/beta-Hydrolases"/>
    <property type="match status" value="1"/>
</dbReference>
<dbReference type="GO" id="GO:0004252">
    <property type="term" value="F:serine-type endopeptidase activity"/>
    <property type="evidence" value="ECO:0007669"/>
    <property type="project" value="InterPro"/>
</dbReference>
<keyword evidence="1" id="KW-0378">Hydrolase</keyword>
<keyword evidence="2" id="KW-0720">Serine protease</keyword>
<reference evidence="5" key="2">
    <citation type="submission" date="2020-02" db="EMBL/GenBank/DDBJ databases">
        <title>Unexpected conservation and global transmission of agrobacterial virulence plasmids.</title>
        <authorList>
            <person name="Weisberg A.J."/>
            <person name="Davis E.W. II"/>
            <person name="Tabima J.R."/>
            <person name="Belcher M.S."/>
            <person name="Miller M."/>
            <person name="Kuo C.-H."/>
            <person name="Loper J.E."/>
            <person name="Grunwald N.J."/>
            <person name="Putnam M.L."/>
            <person name="Chang J.H."/>
        </authorList>
    </citation>
    <scope>NUCLEOTIDE SEQUENCE</scope>
    <source>
        <strain evidence="5">W2/73</strain>
    </source>
</reference>
<evidence type="ECO:0000256" key="1">
    <source>
        <dbReference type="ARBA" id="ARBA00022801"/>
    </source>
</evidence>
<dbReference type="Pfam" id="PF00326">
    <property type="entry name" value="Peptidase_S9"/>
    <property type="match status" value="1"/>
</dbReference>
<evidence type="ECO:0000256" key="2">
    <source>
        <dbReference type="ARBA" id="ARBA00022825"/>
    </source>
</evidence>
<dbReference type="EMBL" id="CP049207">
    <property type="protein sequence ID" value="QTG02473.1"/>
    <property type="molecule type" value="Genomic_DNA"/>
</dbReference>
<dbReference type="PRINTS" id="PR00862">
    <property type="entry name" value="PROLIGOPTASE"/>
</dbReference>
<dbReference type="Gene3D" id="2.120.10.30">
    <property type="entry name" value="TolB, C-terminal domain"/>
    <property type="match status" value="2"/>
</dbReference>
<dbReference type="GO" id="GO:0006508">
    <property type="term" value="P:proteolysis"/>
    <property type="evidence" value="ECO:0007669"/>
    <property type="project" value="InterPro"/>
</dbReference>
<dbReference type="InterPro" id="IPR002470">
    <property type="entry name" value="Peptidase_S9A"/>
</dbReference>
<dbReference type="Proteomes" id="UP000822331">
    <property type="component" value="Unassembled WGS sequence"/>
</dbReference>
<protein>
    <submittedName>
        <fullName evidence="5">S9 family peptidase</fullName>
    </submittedName>
</protein>
<dbReference type="InterPro" id="IPR029058">
    <property type="entry name" value="AB_hydrolase_fold"/>
</dbReference>
<evidence type="ECO:0000313" key="4">
    <source>
        <dbReference type="EMBL" id="NTF37479.1"/>
    </source>
</evidence>
<dbReference type="PANTHER" id="PTHR42776:SF27">
    <property type="entry name" value="DIPEPTIDYL PEPTIDASE FAMILY MEMBER 6"/>
    <property type="match status" value="1"/>
</dbReference>
<evidence type="ECO:0000313" key="5">
    <source>
        <dbReference type="EMBL" id="QTG02473.1"/>
    </source>
</evidence>
<dbReference type="Proteomes" id="UP000663912">
    <property type="component" value="Chromosome 2"/>
</dbReference>